<dbReference type="InterPro" id="IPR036390">
    <property type="entry name" value="WH_DNA-bd_sf"/>
</dbReference>
<dbReference type="InterPro" id="IPR011991">
    <property type="entry name" value="ArsR-like_HTH"/>
</dbReference>
<dbReference type="Gene3D" id="1.10.10.10">
    <property type="entry name" value="Winged helix-like DNA-binding domain superfamily/Winged helix DNA-binding domain"/>
    <property type="match status" value="1"/>
</dbReference>
<dbReference type="SUPFAM" id="SSF46785">
    <property type="entry name" value="Winged helix' DNA-binding domain"/>
    <property type="match status" value="1"/>
</dbReference>
<dbReference type="AlphaFoldDB" id="A0A1J5R1J3"/>
<dbReference type="EMBL" id="MLJW01000510">
    <property type="protein sequence ID" value="OIQ85935.1"/>
    <property type="molecule type" value="Genomic_DNA"/>
</dbReference>
<dbReference type="InterPro" id="IPR036388">
    <property type="entry name" value="WH-like_DNA-bd_sf"/>
</dbReference>
<name>A0A1J5R1J3_9ZZZZ</name>
<protein>
    <submittedName>
        <fullName evidence="1">Helix-turn-helix domain protein</fullName>
    </submittedName>
</protein>
<dbReference type="Gene3D" id="3.30.460.10">
    <property type="entry name" value="Beta Polymerase, domain 2"/>
    <property type="match status" value="1"/>
</dbReference>
<dbReference type="CDD" id="cd05403">
    <property type="entry name" value="NT_KNTase_like"/>
    <property type="match status" value="1"/>
</dbReference>
<organism evidence="1">
    <name type="scientific">mine drainage metagenome</name>
    <dbReference type="NCBI Taxonomy" id="410659"/>
    <lineage>
        <taxon>unclassified sequences</taxon>
        <taxon>metagenomes</taxon>
        <taxon>ecological metagenomes</taxon>
    </lineage>
</organism>
<evidence type="ECO:0000313" key="1">
    <source>
        <dbReference type="EMBL" id="OIQ85935.1"/>
    </source>
</evidence>
<dbReference type="CDD" id="cd00090">
    <property type="entry name" value="HTH_ARSR"/>
    <property type="match status" value="1"/>
</dbReference>
<sequence>MFNLRYMRTAAPALVPIFRSDLQARLLLRILTDAEPHTAAELARLLQAPEPTVHREVRRLLDADLITSSPVGRANVLKPADHNPATAPLRQLLTVTYGPATYLERALSRVAGIEEAAIYGSWAARWHGELGPTPGDVDVLVVGSPNRDDVYDALEGIDTALGREVNVTFVSPERWASGEETFLAAIRDLPMVPLRLTDTHAKVA</sequence>
<comment type="caution">
    <text evidence="1">The sequence shown here is derived from an EMBL/GenBank/DDBJ whole genome shotgun (WGS) entry which is preliminary data.</text>
</comment>
<accession>A0A1J5R1J3</accession>
<reference evidence="1" key="1">
    <citation type="submission" date="2016-10" db="EMBL/GenBank/DDBJ databases">
        <title>Sequence of Gallionella enrichment culture.</title>
        <authorList>
            <person name="Poehlein A."/>
            <person name="Muehling M."/>
            <person name="Daniel R."/>
        </authorList>
    </citation>
    <scope>NUCLEOTIDE SEQUENCE</scope>
</reference>
<gene>
    <name evidence="1" type="ORF">GALL_322080</name>
</gene>
<dbReference type="Pfam" id="PF12840">
    <property type="entry name" value="HTH_20"/>
    <property type="match status" value="1"/>
</dbReference>
<dbReference type="InterPro" id="IPR043519">
    <property type="entry name" value="NT_sf"/>
</dbReference>
<proteinExistence type="predicted"/>